<keyword evidence="5" id="KW-0968">Cytoplasmic vesicle</keyword>
<feature type="compositionally biased region" description="Polar residues" evidence="6">
    <location>
        <begin position="163"/>
        <end position="178"/>
    </location>
</feature>
<feature type="compositionally biased region" description="Polar residues" evidence="6">
    <location>
        <begin position="228"/>
        <end position="239"/>
    </location>
</feature>
<evidence type="ECO:0000259" key="7">
    <source>
        <dbReference type="PROSITE" id="PS50942"/>
    </source>
</evidence>
<dbReference type="GO" id="GO:0005794">
    <property type="term" value="C:Golgi apparatus"/>
    <property type="evidence" value="ECO:0007669"/>
    <property type="project" value="UniProtKB-SubCell"/>
</dbReference>
<dbReference type="GO" id="GO:0005543">
    <property type="term" value="F:phospholipid binding"/>
    <property type="evidence" value="ECO:0007669"/>
    <property type="project" value="TreeGrafter"/>
</dbReference>
<dbReference type="GO" id="GO:0005886">
    <property type="term" value="C:plasma membrane"/>
    <property type="evidence" value="ECO:0007669"/>
    <property type="project" value="TreeGrafter"/>
</dbReference>
<dbReference type="PROSITE" id="PS50942">
    <property type="entry name" value="ENTH"/>
    <property type="match status" value="1"/>
</dbReference>
<dbReference type="SMART" id="SM00273">
    <property type="entry name" value="ENTH"/>
    <property type="match status" value="1"/>
</dbReference>
<evidence type="ECO:0000256" key="2">
    <source>
        <dbReference type="ARBA" id="ARBA00004555"/>
    </source>
</evidence>
<comment type="subcellular location">
    <subcellularLocation>
        <location evidence="1">Cytoplasmic vesicle</location>
        <location evidence="1">Clathrin-coated vesicle</location>
    </subcellularLocation>
    <subcellularLocation>
        <location evidence="2">Golgi apparatus</location>
    </subcellularLocation>
</comment>
<organism evidence="8 9">
    <name type="scientific">Apostasia shenzhenica</name>
    <dbReference type="NCBI Taxonomy" id="1088818"/>
    <lineage>
        <taxon>Eukaryota</taxon>
        <taxon>Viridiplantae</taxon>
        <taxon>Streptophyta</taxon>
        <taxon>Embryophyta</taxon>
        <taxon>Tracheophyta</taxon>
        <taxon>Spermatophyta</taxon>
        <taxon>Magnoliopsida</taxon>
        <taxon>Liliopsida</taxon>
        <taxon>Asparagales</taxon>
        <taxon>Orchidaceae</taxon>
        <taxon>Apostasioideae</taxon>
        <taxon>Apostasia</taxon>
    </lineage>
</organism>
<feature type="compositionally biased region" description="Polar residues" evidence="6">
    <location>
        <begin position="617"/>
        <end position="654"/>
    </location>
</feature>
<dbReference type="FunFam" id="1.25.40.90:FF:000006">
    <property type="entry name" value="Clathrin interactor 1"/>
    <property type="match status" value="1"/>
</dbReference>
<evidence type="ECO:0000256" key="3">
    <source>
        <dbReference type="ARBA" id="ARBA00010130"/>
    </source>
</evidence>
<accession>A0A2I0AUP0</accession>
<keyword evidence="4" id="KW-0333">Golgi apparatus</keyword>
<dbReference type="PANTHER" id="PTHR12276:SF91">
    <property type="entry name" value="CLATHRIN INTERACTOR EPSIN 2-RELATED"/>
    <property type="match status" value="1"/>
</dbReference>
<feature type="compositionally biased region" description="Polar residues" evidence="6">
    <location>
        <begin position="570"/>
        <end position="584"/>
    </location>
</feature>
<feature type="region of interest" description="Disordered" evidence="6">
    <location>
        <begin position="163"/>
        <end position="310"/>
    </location>
</feature>
<dbReference type="OrthoDB" id="750501at2759"/>
<keyword evidence="9" id="KW-1185">Reference proteome</keyword>
<proteinExistence type="inferred from homology"/>
<reference evidence="8 9" key="1">
    <citation type="journal article" date="2017" name="Nature">
        <title>The Apostasia genome and the evolution of orchids.</title>
        <authorList>
            <person name="Zhang G.Q."/>
            <person name="Liu K.W."/>
            <person name="Li Z."/>
            <person name="Lohaus R."/>
            <person name="Hsiao Y.Y."/>
            <person name="Niu S.C."/>
            <person name="Wang J.Y."/>
            <person name="Lin Y.C."/>
            <person name="Xu Q."/>
            <person name="Chen L.J."/>
            <person name="Yoshida K."/>
            <person name="Fujiwara S."/>
            <person name="Wang Z.W."/>
            <person name="Zhang Y.Q."/>
            <person name="Mitsuda N."/>
            <person name="Wang M."/>
            <person name="Liu G.H."/>
            <person name="Pecoraro L."/>
            <person name="Huang H.X."/>
            <person name="Xiao X.J."/>
            <person name="Lin M."/>
            <person name="Wu X.Y."/>
            <person name="Wu W.L."/>
            <person name="Chen Y.Y."/>
            <person name="Chang S.B."/>
            <person name="Sakamoto S."/>
            <person name="Ohme-Takagi M."/>
            <person name="Yagi M."/>
            <person name="Zeng S.J."/>
            <person name="Shen C.Y."/>
            <person name="Yeh C.M."/>
            <person name="Luo Y.B."/>
            <person name="Tsai W.C."/>
            <person name="Van de Peer Y."/>
            <person name="Liu Z.J."/>
        </authorList>
    </citation>
    <scope>NUCLEOTIDE SEQUENCE [LARGE SCALE GENOMIC DNA]</scope>
    <source>
        <strain evidence="9">cv. Shenzhen</strain>
        <tissue evidence="8">Stem</tissue>
    </source>
</reference>
<dbReference type="Gene3D" id="1.25.40.90">
    <property type="match status" value="1"/>
</dbReference>
<protein>
    <submittedName>
        <fullName evidence="8">Clathrin interactor EPSIN 3</fullName>
    </submittedName>
</protein>
<dbReference type="InterPro" id="IPR013809">
    <property type="entry name" value="ENTH"/>
</dbReference>
<gene>
    <name evidence="8" type="primary">EPSIN3</name>
    <name evidence="8" type="ORF">AXF42_Ash001345</name>
</gene>
<dbReference type="Proteomes" id="UP000236161">
    <property type="component" value="Unassembled WGS sequence"/>
</dbReference>
<dbReference type="CDD" id="cd03571">
    <property type="entry name" value="ENTH"/>
    <property type="match status" value="1"/>
</dbReference>
<name>A0A2I0AUP0_9ASPA</name>
<dbReference type="EMBL" id="KZ451950">
    <property type="protein sequence ID" value="PKA59252.1"/>
    <property type="molecule type" value="Genomic_DNA"/>
</dbReference>
<dbReference type="GO" id="GO:0005768">
    <property type="term" value="C:endosome"/>
    <property type="evidence" value="ECO:0007669"/>
    <property type="project" value="TreeGrafter"/>
</dbReference>
<sequence length="1121" mass="121373">MKKAFDQTVRDLKREVNKKVLKVRSIEQKTLDATSNEPCGPHGTVLAEIAHATHNYNDYQLVMAVLWKRIQDTGKNWRHVYKALSVLECLIVHGSERVLDDIREHAYQISILADFQYIDSNGRDQGSNVRRKSQNLVSFVNNKEKVHEARHKVLSNQKMYHNVLSNGTSRPPLSTSDQYNDHFESRYENKREGRYSRGSEKYTRDGDGYGKNHDEHYIGDDYRVVSNGDFQNRSRSQSVDGYSDRSYDDDDCHSNRSVGVREDENFHDQRLFEHKPSAHSIDGPPSYEEATKDSWTDEPDDENESTKTASLLRVNLPSEFKGTSLSKETNHASVDATFGAPVQAHEKEVSSFDEFDPRGSISAAPSAVTTSELDFFGSSFVNSTTSSNLMPPSASTATFQAYKPVNSSMGTNFILESATSSVASKLDENPFGDVPFKAIPQDDLPSNLQESALVSSSHSLFGHAETHLPGSTNMEAARSYDFFNAMGELSNSLSLDCEHSLANSRSSVSEYSMVDSKDDILDGILPRTSPVTVSFQESQPQFLPKGGLFHYADSHAFENPPHSGSFDIQMGQSNPFQQEPSNHLPSDPFSCQAFKPLDSYDIQATQMNPSKHLGISEPQNSQGSPGSYRVQSGDRTSIQPCDSQNSGMSASLYSQKAPVSSQASQSVSPNEKTEVNFPHEQGTYCAQTSQVTSVDQSSAPSNGQLARLNPLQQPGLPPALPSQIAPVSSPAISESFTNDIGVTQVETVNQPVLSAPQIPHPASDPFQALQSAIPYRGQCPQMSPQQAWSLASSMQVASVSSHSFHPGVPTDLPSAQMNLLHQNVLADSSISHGIQNLSTVIPPAALAKSETVTPQNNISLQPNLPGHFITQPNTMMSQAFQPAASTSIQVVQKYLVPEELAAVQASKSIPFSSETAQQAAPNNIQIAKSSIICHSAVPNFLVSSQAPEETHLPKDKFEPKSAVWADTLSRGLVNLNISGPKINPMADIGIDFDDINRKEKRKEAKSSHAPPSSAITMGKAMGAGSGIGRAGANALNPPLNPTIGTGFVIGSMGGGLMGMGGYGGNMNQPSTGMGVGMNIGQIRPLAAMPPHGLGMPGAAYSPMNMGEGYGHQQQHGGNGYR</sequence>
<dbReference type="GO" id="GO:0006897">
    <property type="term" value="P:endocytosis"/>
    <property type="evidence" value="ECO:0007669"/>
    <property type="project" value="TreeGrafter"/>
</dbReference>
<dbReference type="SUPFAM" id="SSF48464">
    <property type="entry name" value="ENTH/VHS domain"/>
    <property type="match status" value="1"/>
</dbReference>
<dbReference type="InterPro" id="IPR008942">
    <property type="entry name" value="ENTH_VHS"/>
</dbReference>
<evidence type="ECO:0000256" key="1">
    <source>
        <dbReference type="ARBA" id="ARBA00004132"/>
    </source>
</evidence>
<feature type="region of interest" description="Disordered" evidence="6">
    <location>
        <begin position="610"/>
        <end position="675"/>
    </location>
</feature>
<dbReference type="GO" id="GO:0030276">
    <property type="term" value="F:clathrin binding"/>
    <property type="evidence" value="ECO:0007669"/>
    <property type="project" value="TreeGrafter"/>
</dbReference>
<comment type="similarity">
    <text evidence="3">Belongs to the epsin family.</text>
</comment>
<dbReference type="STRING" id="1088818.A0A2I0AUP0"/>
<evidence type="ECO:0000256" key="4">
    <source>
        <dbReference type="ARBA" id="ARBA00023034"/>
    </source>
</evidence>
<evidence type="ECO:0000313" key="8">
    <source>
        <dbReference type="EMBL" id="PKA59252.1"/>
    </source>
</evidence>
<feature type="compositionally biased region" description="Basic and acidic residues" evidence="6">
    <location>
        <begin position="259"/>
        <end position="276"/>
    </location>
</feature>
<feature type="compositionally biased region" description="Low complexity" evidence="6">
    <location>
        <begin position="657"/>
        <end position="669"/>
    </location>
</feature>
<dbReference type="GO" id="GO:0030125">
    <property type="term" value="C:clathrin vesicle coat"/>
    <property type="evidence" value="ECO:0007669"/>
    <property type="project" value="TreeGrafter"/>
</dbReference>
<dbReference type="AlphaFoldDB" id="A0A2I0AUP0"/>
<feature type="compositionally biased region" description="Basic and acidic residues" evidence="6">
    <location>
        <begin position="179"/>
        <end position="223"/>
    </location>
</feature>
<dbReference type="Pfam" id="PF01417">
    <property type="entry name" value="ENTH"/>
    <property type="match status" value="1"/>
</dbReference>
<evidence type="ECO:0000256" key="6">
    <source>
        <dbReference type="SAM" id="MobiDB-lite"/>
    </source>
</evidence>
<evidence type="ECO:0000256" key="5">
    <source>
        <dbReference type="ARBA" id="ARBA00023329"/>
    </source>
</evidence>
<feature type="domain" description="ENTH" evidence="7">
    <location>
        <begin position="18"/>
        <end position="150"/>
    </location>
</feature>
<dbReference type="PANTHER" id="PTHR12276">
    <property type="entry name" value="EPSIN/ENT-RELATED"/>
    <property type="match status" value="1"/>
</dbReference>
<evidence type="ECO:0000313" key="9">
    <source>
        <dbReference type="Proteomes" id="UP000236161"/>
    </source>
</evidence>
<feature type="region of interest" description="Disordered" evidence="6">
    <location>
        <begin position="560"/>
        <end position="590"/>
    </location>
</feature>